<evidence type="ECO:0000256" key="1">
    <source>
        <dbReference type="ARBA" id="ARBA00022723"/>
    </source>
</evidence>
<reference evidence="9" key="1">
    <citation type="submission" date="2015-06" db="EMBL/GenBank/DDBJ databases">
        <title>Expansion of signal transduction pathways in fungi by whole-genome duplication.</title>
        <authorList>
            <consortium name="DOE Joint Genome Institute"/>
            <person name="Corrochano L.M."/>
            <person name="Kuo A."/>
            <person name="Marcet-Houben M."/>
            <person name="Polaino S."/>
            <person name="Salamov A."/>
            <person name="Villalobos J.M."/>
            <person name="Alvarez M.I."/>
            <person name="Avalos J."/>
            <person name="Benito E.P."/>
            <person name="Benoit I."/>
            <person name="Burger G."/>
            <person name="Camino L.P."/>
            <person name="Canovas D."/>
            <person name="Cerda-Olmedo E."/>
            <person name="Cheng J.-F."/>
            <person name="Dominguez A."/>
            <person name="Elias M."/>
            <person name="Eslava A.P."/>
            <person name="Glaser F."/>
            <person name="Grimwood J."/>
            <person name="Gutierrez G."/>
            <person name="Heitman J."/>
            <person name="Henrissat B."/>
            <person name="Iturriaga E.A."/>
            <person name="Lang B.F."/>
            <person name="Lavin J.L."/>
            <person name="Lee S."/>
            <person name="Li W."/>
            <person name="Lindquist E."/>
            <person name="Lopez-Garcia S."/>
            <person name="Luque E.M."/>
            <person name="Marcos A.T."/>
            <person name="Martin J."/>
            <person name="McCluskey K."/>
            <person name="Medina H.R."/>
            <person name="Miralles-Duran A."/>
            <person name="Miyazaki A."/>
            <person name="Munoz-Torres E."/>
            <person name="Oguiza J.A."/>
            <person name="Ohm R."/>
            <person name="Olmedo M."/>
            <person name="Orejas M."/>
            <person name="Ortiz-Castellanos L."/>
            <person name="Pisabarro A.G."/>
            <person name="Rodriguez-Romero J."/>
            <person name="Ruiz-Herrera J."/>
            <person name="Ruiz-Vazquez R."/>
            <person name="Sanz C."/>
            <person name="Schackwitz W."/>
            <person name="Schmutz J."/>
            <person name="Shahriari M."/>
            <person name="Shelest E."/>
            <person name="Silva-Franco F."/>
            <person name="Soanes D."/>
            <person name="Syed K."/>
            <person name="Tagua V.G."/>
            <person name="Talbot N.J."/>
            <person name="Thon M."/>
            <person name="De vries R.P."/>
            <person name="Wiebenga A."/>
            <person name="Yadav J.S."/>
            <person name="Braun E.L."/>
            <person name="Baker S."/>
            <person name="Garre V."/>
            <person name="Horwitz B."/>
            <person name="Torres-Martinez S."/>
            <person name="Idnurm A."/>
            <person name="Herrera-Estrella A."/>
            <person name="Gabaldon T."/>
            <person name="Grigoriev I.V."/>
        </authorList>
    </citation>
    <scope>NUCLEOTIDE SEQUENCE [LARGE SCALE GENOMIC DNA]</scope>
    <source>
        <strain evidence="9">NRRL 1555(-)</strain>
    </source>
</reference>
<dbReference type="PROSITE" id="PS50023">
    <property type="entry name" value="LIM_DOMAIN_2"/>
    <property type="match status" value="3"/>
</dbReference>
<dbReference type="InParanoid" id="A0A162TYU3"/>
<proteinExistence type="predicted"/>
<keyword evidence="4 5" id="KW-0440">LIM domain</keyword>
<evidence type="ECO:0000256" key="4">
    <source>
        <dbReference type="ARBA" id="ARBA00023038"/>
    </source>
</evidence>
<feature type="compositionally biased region" description="Polar residues" evidence="6">
    <location>
        <begin position="144"/>
        <end position="190"/>
    </location>
</feature>
<dbReference type="OrthoDB" id="1112565at2759"/>
<evidence type="ECO:0000259" key="7">
    <source>
        <dbReference type="PROSITE" id="PS50023"/>
    </source>
</evidence>
<feature type="compositionally biased region" description="Basic and acidic residues" evidence="6">
    <location>
        <begin position="213"/>
        <end position="229"/>
    </location>
</feature>
<evidence type="ECO:0000313" key="8">
    <source>
        <dbReference type="EMBL" id="OAD72082.1"/>
    </source>
</evidence>
<dbReference type="EMBL" id="KV440984">
    <property type="protein sequence ID" value="OAD72082.1"/>
    <property type="molecule type" value="Genomic_DNA"/>
</dbReference>
<evidence type="ECO:0000256" key="3">
    <source>
        <dbReference type="ARBA" id="ARBA00022833"/>
    </source>
</evidence>
<dbReference type="PANTHER" id="PTHR24207">
    <property type="entry name" value="ZYX102 PROTEIN"/>
    <property type="match status" value="1"/>
</dbReference>
<feature type="domain" description="LIM zinc-binding" evidence="7">
    <location>
        <begin position="290"/>
        <end position="358"/>
    </location>
</feature>
<sequence>MSKVAPNERMSQILPTVKCSDCGRDVHIRRLGDHLCSSAPPLPTLPIIPIFRNDQSKPGPIKSPAKSPPPSSPLSSPNNFKYDNNYGNNYSSEMVGSVTPPYYPGMARDLRRPSAYEDTHQRTQQPLRARSPLDNYHDDGSGNYRPNNTSNTSINSLRAGNLPNQNPGSLSSHYNNSLPYDQRNNNQSPVRTEDNSPKSPPFRSDPSRSNNGSRDDIGSGYHGDDRYKPGEPLSPRTRKESLGNILSGNKNKSGSVKAGGGALDSLMADLMNSMQDINDDEGIGATGTDNSCSACHEEFDYRDDVTTVGNKASENYLYYHRPCFQCRLCRTPLDPHQNTFEHEGNLYCERDYNVVKHRVACAACDRPIQPGTKSIKALGKYYHPGHLKCYHCYEPVDEKTGCKEHQGRVYCRADFKTLFLPKCRGCNKPVEKEAVSALDGKLQGKWHLDCFGCHTCHRPFPDNTFYVFENAPYCKRHYHQLNNSLCRTCDDPIEGPCAQTIENWRFHPPCFRCHMYIICWRGTYTAKSTSNNYNDSVISVLRSDEPSLVKYNNININININITNKM</sequence>
<dbReference type="PROSITE" id="PS00478">
    <property type="entry name" value="LIM_DOMAIN_1"/>
    <property type="match status" value="1"/>
</dbReference>
<dbReference type="AlphaFoldDB" id="A0A162TYU3"/>
<feature type="non-terminal residue" evidence="8">
    <location>
        <position position="1"/>
    </location>
</feature>
<dbReference type="Pfam" id="PF00412">
    <property type="entry name" value="LIM"/>
    <property type="match status" value="3"/>
</dbReference>
<evidence type="ECO:0000256" key="2">
    <source>
        <dbReference type="ARBA" id="ARBA00022737"/>
    </source>
</evidence>
<keyword evidence="1 5" id="KW-0479">Metal-binding</keyword>
<feature type="compositionally biased region" description="Polar residues" evidence="6">
    <location>
        <begin position="244"/>
        <end position="254"/>
    </location>
</feature>
<feature type="domain" description="LIM zinc-binding" evidence="7">
    <location>
        <begin position="359"/>
        <end position="420"/>
    </location>
</feature>
<dbReference type="SMART" id="SM00132">
    <property type="entry name" value="LIM"/>
    <property type="match status" value="3"/>
</dbReference>
<feature type="compositionally biased region" description="Low complexity" evidence="6">
    <location>
        <begin position="47"/>
        <end position="65"/>
    </location>
</feature>
<dbReference type="Proteomes" id="UP000077315">
    <property type="component" value="Unassembled WGS sequence"/>
</dbReference>
<evidence type="ECO:0000313" key="9">
    <source>
        <dbReference type="Proteomes" id="UP000077315"/>
    </source>
</evidence>
<feature type="region of interest" description="Disordered" evidence="6">
    <location>
        <begin position="115"/>
        <end position="258"/>
    </location>
</feature>
<dbReference type="InterPro" id="IPR001781">
    <property type="entry name" value="Znf_LIM"/>
</dbReference>
<gene>
    <name evidence="8" type="ORF">PHYBLDRAFT_181948</name>
</gene>
<dbReference type="GO" id="GO:0046872">
    <property type="term" value="F:metal ion binding"/>
    <property type="evidence" value="ECO:0007669"/>
    <property type="project" value="UniProtKB-KW"/>
</dbReference>
<dbReference type="VEuPathDB" id="FungiDB:PHYBLDRAFT_181948"/>
<dbReference type="RefSeq" id="XP_018290122.1">
    <property type="nucleotide sequence ID" value="XM_018438540.1"/>
</dbReference>
<evidence type="ECO:0000256" key="5">
    <source>
        <dbReference type="PROSITE-ProRule" id="PRU00125"/>
    </source>
</evidence>
<organism evidence="8 9">
    <name type="scientific">Phycomyces blakesleeanus (strain ATCC 8743b / DSM 1359 / FGSC 10004 / NBRC 33097 / NRRL 1555)</name>
    <dbReference type="NCBI Taxonomy" id="763407"/>
    <lineage>
        <taxon>Eukaryota</taxon>
        <taxon>Fungi</taxon>
        <taxon>Fungi incertae sedis</taxon>
        <taxon>Mucoromycota</taxon>
        <taxon>Mucoromycotina</taxon>
        <taxon>Mucoromycetes</taxon>
        <taxon>Mucorales</taxon>
        <taxon>Phycomycetaceae</taxon>
        <taxon>Phycomyces</taxon>
    </lineage>
</organism>
<dbReference type="STRING" id="763407.A0A162TYU3"/>
<evidence type="ECO:0000256" key="6">
    <source>
        <dbReference type="SAM" id="MobiDB-lite"/>
    </source>
</evidence>
<keyword evidence="2" id="KW-0677">Repeat</keyword>
<feature type="compositionally biased region" description="Low complexity" evidence="6">
    <location>
        <begin position="73"/>
        <end position="85"/>
    </location>
</feature>
<protein>
    <recommendedName>
        <fullName evidence="7">LIM zinc-binding domain-containing protein</fullName>
    </recommendedName>
</protein>
<keyword evidence="9" id="KW-1185">Reference proteome</keyword>
<feature type="domain" description="LIM zinc-binding" evidence="7">
    <location>
        <begin position="421"/>
        <end position="484"/>
    </location>
</feature>
<dbReference type="CDD" id="cd08368">
    <property type="entry name" value="LIM"/>
    <property type="match status" value="2"/>
</dbReference>
<dbReference type="Gene3D" id="2.10.110.10">
    <property type="entry name" value="Cysteine Rich Protein"/>
    <property type="match status" value="4"/>
</dbReference>
<accession>A0A162TYU3</accession>
<dbReference type="PANTHER" id="PTHR24207:SF1">
    <property type="entry name" value="FILAMIN-BINDING LIM PROTEIN 1"/>
    <property type="match status" value="1"/>
</dbReference>
<name>A0A162TYU3_PHYB8</name>
<keyword evidence="3 5" id="KW-0862">Zinc</keyword>
<dbReference type="SUPFAM" id="SSF57716">
    <property type="entry name" value="Glucocorticoid receptor-like (DNA-binding domain)"/>
    <property type="match status" value="3"/>
</dbReference>
<dbReference type="GeneID" id="28999446"/>
<feature type="region of interest" description="Disordered" evidence="6">
    <location>
        <begin position="46"/>
        <end position="85"/>
    </location>
</feature>